<dbReference type="PANTHER" id="PTHR47837">
    <property type="entry name" value="GTP PYROPHOSPHOKINASE YJBM"/>
    <property type="match status" value="1"/>
</dbReference>
<keyword evidence="2" id="KW-0418">Kinase</keyword>
<dbReference type="InterPro" id="IPR052366">
    <property type="entry name" value="GTP_Pyrophosphokinase"/>
</dbReference>
<dbReference type="CDD" id="cd05399">
    <property type="entry name" value="NT_Rel-Spo_like"/>
    <property type="match status" value="1"/>
</dbReference>
<dbReference type="EMBL" id="QXEV01000002">
    <property type="protein sequence ID" value="RIA78298.1"/>
    <property type="molecule type" value="Genomic_DNA"/>
</dbReference>
<dbReference type="SMART" id="SM00954">
    <property type="entry name" value="RelA_SpoT"/>
    <property type="match status" value="1"/>
</dbReference>
<dbReference type="Proteomes" id="UP000266506">
    <property type="component" value="Unassembled WGS sequence"/>
</dbReference>
<comment type="caution">
    <text evidence="2">The sequence shown here is derived from an EMBL/GenBank/DDBJ whole genome shotgun (WGS) entry which is preliminary data.</text>
</comment>
<dbReference type="FunCoup" id="A0A397RX31">
    <property type="interactions" value="29"/>
</dbReference>
<dbReference type="PANTHER" id="PTHR47837:SF2">
    <property type="entry name" value="GTP PYROPHOSPHOKINASE YWAC"/>
    <property type="match status" value="1"/>
</dbReference>
<protein>
    <submittedName>
        <fullName evidence="2">Putative GTP pyrophosphokinase</fullName>
    </submittedName>
</protein>
<proteinExistence type="predicted"/>
<evidence type="ECO:0000313" key="2">
    <source>
        <dbReference type="EMBL" id="RIA78298.1"/>
    </source>
</evidence>
<dbReference type="InterPro" id="IPR007685">
    <property type="entry name" value="RelA_SpoT"/>
</dbReference>
<accession>A0A397RX31</accession>
<dbReference type="InterPro" id="IPR043519">
    <property type="entry name" value="NT_sf"/>
</dbReference>
<dbReference type="GO" id="GO:0016301">
    <property type="term" value="F:kinase activity"/>
    <property type="evidence" value="ECO:0007669"/>
    <property type="project" value="UniProtKB-KW"/>
</dbReference>
<sequence>MTEEDRELIGEYLKIEKCYRYALREMSARLENLDDNCSLHFAHNPIHHIESRVKTPAAIIEKIHRRGYPVTMEVLKEKIYDIAGMRVICNYINDIYQIVTMMKQQKDLKIKISKDYIRNPKPTGYRSLHIVFEMAIYVDNIQVYVPIEIQFRTIAMDMWASLEHELRYKSPGYEFSDEDKDNLKLYSDQLYQIDLSMQKMYITKIIEEEENDWL</sequence>
<dbReference type="Gene3D" id="1.10.287.860">
    <property type="entry name" value="Nucleotidyltransferase"/>
    <property type="match status" value="1"/>
</dbReference>
<name>A0A397RX31_9MOLU</name>
<gene>
    <name evidence="2" type="ORF">EI71_00248</name>
</gene>
<feature type="domain" description="RelA/SpoT" evidence="1">
    <location>
        <begin position="51"/>
        <end position="174"/>
    </location>
</feature>
<evidence type="ECO:0000313" key="3">
    <source>
        <dbReference type="Proteomes" id="UP000266506"/>
    </source>
</evidence>
<keyword evidence="2" id="KW-0808">Transferase</keyword>
<evidence type="ECO:0000259" key="1">
    <source>
        <dbReference type="SMART" id="SM00954"/>
    </source>
</evidence>
<dbReference type="SUPFAM" id="SSF81301">
    <property type="entry name" value="Nucleotidyltransferase"/>
    <property type="match status" value="1"/>
</dbReference>
<organism evidence="2 3">
    <name type="scientific">Anaeroplasma bactoclasticum</name>
    <dbReference type="NCBI Taxonomy" id="2088"/>
    <lineage>
        <taxon>Bacteria</taxon>
        <taxon>Bacillati</taxon>
        <taxon>Mycoplasmatota</taxon>
        <taxon>Mollicutes</taxon>
        <taxon>Anaeroplasmatales</taxon>
        <taxon>Anaeroplasmataceae</taxon>
        <taxon>Anaeroplasma</taxon>
    </lineage>
</organism>
<dbReference type="Gene3D" id="3.30.460.10">
    <property type="entry name" value="Beta Polymerase, domain 2"/>
    <property type="match status" value="1"/>
</dbReference>
<keyword evidence="3" id="KW-1185">Reference proteome</keyword>
<dbReference type="InParanoid" id="A0A397RX31"/>
<dbReference type="Pfam" id="PF04607">
    <property type="entry name" value="RelA_SpoT"/>
    <property type="match status" value="1"/>
</dbReference>
<dbReference type="GO" id="GO:0015969">
    <property type="term" value="P:guanosine tetraphosphate metabolic process"/>
    <property type="evidence" value="ECO:0007669"/>
    <property type="project" value="InterPro"/>
</dbReference>
<reference evidence="2 3" key="1">
    <citation type="submission" date="2018-08" db="EMBL/GenBank/DDBJ databases">
        <title>Genomic Encyclopedia of Archaeal and Bacterial Type Strains, Phase II (KMG-II): from individual species to whole genera.</title>
        <authorList>
            <person name="Goeker M."/>
        </authorList>
    </citation>
    <scope>NUCLEOTIDE SEQUENCE [LARGE SCALE GENOMIC DNA]</scope>
    <source>
        <strain evidence="2 3">ATCC 27112</strain>
    </source>
</reference>
<dbReference type="AlphaFoldDB" id="A0A397RX31"/>